<gene>
    <name evidence="1" type="ORF">RINTU1_26240</name>
</gene>
<organism evidence="1 2">
    <name type="scientific">Candidatus Regiella insecticola</name>
    <dbReference type="NCBI Taxonomy" id="138073"/>
    <lineage>
        <taxon>Bacteria</taxon>
        <taxon>Pseudomonadati</taxon>
        <taxon>Pseudomonadota</taxon>
        <taxon>Gammaproteobacteria</taxon>
        <taxon>Enterobacterales</taxon>
        <taxon>Enterobacteriaceae</taxon>
        <taxon>aphid secondary symbionts</taxon>
        <taxon>Candidatus Regiella</taxon>
    </lineage>
</organism>
<dbReference type="RefSeq" id="WP_176488409.1">
    <property type="nucleotide sequence ID" value="NZ_BLXO01000005.1"/>
</dbReference>
<sequence length="100" mass="11040">MEINEIERGKNIITDISNFNKNAGITSVVDLSTKRSGQRQPELPEDVMAALKQLSKDPLNEVAALNYQRISQDNMLAKTAASNTSKALKDVTMSIISTFR</sequence>
<comment type="caution">
    <text evidence="1">The sequence shown here is derived from an EMBL/GenBank/DDBJ whole genome shotgun (WGS) entry which is preliminary data.</text>
</comment>
<protein>
    <submittedName>
        <fullName evidence="1">Type III secretion apparatus needle protein</fullName>
    </submittedName>
</protein>
<dbReference type="Gene3D" id="1.20.58.90">
    <property type="match status" value="1"/>
</dbReference>
<dbReference type="AlphaFoldDB" id="A0A6L2ZR11"/>
<evidence type="ECO:0000313" key="1">
    <source>
        <dbReference type="EMBL" id="GFN46844.1"/>
    </source>
</evidence>
<accession>A0A6L2ZR11</accession>
<evidence type="ECO:0000313" key="2">
    <source>
        <dbReference type="Proteomes" id="UP000504714"/>
    </source>
</evidence>
<proteinExistence type="predicted"/>
<dbReference type="Proteomes" id="UP000504714">
    <property type="component" value="Unassembled WGS sequence"/>
</dbReference>
<name>A0A6L2ZR11_9ENTR</name>
<reference evidence="1 2" key="1">
    <citation type="submission" date="2020-06" db="EMBL/GenBank/DDBJ databases">
        <title>The genome sequence of Candidatus Regiella insecticola strain Tut.</title>
        <authorList>
            <person name="Nikoh N."/>
            <person name="Tsuchida T."/>
            <person name="Koga R."/>
            <person name="Oshima K."/>
            <person name="Hattori M."/>
            <person name="Fukatsu T."/>
        </authorList>
    </citation>
    <scope>NUCLEOTIDE SEQUENCE [LARGE SCALE GENOMIC DNA]</scope>
    <source>
        <strain evidence="1 2">Tut</strain>
    </source>
</reference>
<dbReference type="EMBL" id="BLXO01000005">
    <property type="protein sequence ID" value="GFN46844.1"/>
    <property type="molecule type" value="Genomic_DNA"/>
</dbReference>